<evidence type="ECO:0000313" key="2">
    <source>
        <dbReference type="EMBL" id="KAF7761824.1"/>
    </source>
</evidence>
<reference evidence="2 3" key="1">
    <citation type="journal article" name="Sci. Rep.">
        <title>Telomere-to-telomere assembled and centromere annotated genomes of the two main subspecies of the button mushroom Agaricus bisporus reveal especially polymorphic chromosome ends.</title>
        <authorList>
            <person name="Sonnenberg A.S.M."/>
            <person name="Sedaghat-Telgerd N."/>
            <person name="Lavrijssen B."/>
            <person name="Ohm R.A."/>
            <person name="Hendrickx P.M."/>
            <person name="Scholtmeijer K."/>
            <person name="Baars J.J.P."/>
            <person name="van Peer A."/>
        </authorList>
    </citation>
    <scope>NUCLEOTIDE SEQUENCE [LARGE SCALE GENOMIC DNA]</scope>
    <source>
        <strain evidence="2 3">H119_p4</strain>
    </source>
</reference>
<feature type="transmembrane region" description="Helical" evidence="1">
    <location>
        <begin position="183"/>
        <end position="201"/>
    </location>
</feature>
<comment type="caution">
    <text evidence="2">The sequence shown here is derived from an EMBL/GenBank/DDBJ whole genome shotgun (WGS) entry which is preliminary data.</text>
</comment>
<organism evidence="2 3">
    <name type="scientific">Agaricus bisporus var. burnettii</name>
    <dbReference type="NCBI Taxonomy" id="192524"/>
    <lineage>
        <taxon>Eukaryota</taxon>
        <taxon>Fungi</taxon>
        <taxon>Dikarya</taxon>
        <taxon>Basidiomycota</taxon>
        <taxon>Agaricomycotina</taxon>
        <taxon>Agaricomycetes</taxon>
        <taxon>Agaricomycetidae</taxon>
        <taxon>Agaricales</taxon>
        <taxon>Agaricineae</taxon>
        <taxon>Agaricaceae</taxon>
        <taxon>Agaricus</taxon>
    </lineage>
</organism>
<dbReference type="Proteomes" id="UP000629468">
    <property type="component" value="Unassembled WGS sequence"/>
</dbReference>
<proteinExistence type="predicted"/>
<keyword evidence="1" id="KW-1133">Transmembrane helix</keyword>
<name>A0A8H7C5B5_AGABI</name>
<protein>
    <submittedName>
        <fullName evidence="2">Uncharacterized protein</fullName>
    </submittedName>
</protein>
<evidence type="ECO:0000256" key="1">
    <source>
        <dbReference type="SAM" id="Phobius"/>
    </source>
</evidence>
<dbReference type="EMBL" id="JABXXO010000013">
    <property type="protein sequence ID" value="KAF7761824.1"/>
    <property type="molecule type" value="Genomic_DNA"/>
</dbReference>
<gene>
    <name evidence="2" type="ORF">Agabi119p4_9816</name>
</gene>
<feature type="transmembrane region" description="Helical" evidence="1">
    <location>
        <begin position="213"/>
        <end position="235"/>
    </location>
</feature>
<dbReference type="AlphaFoldDB" id="A0A8H7C5B5"/>
<keyword evidence="1" id="KW-0812">Transmembrane</keyword>
<evidence type="ECO:0000313" key="3">
    <source>
        <dbReference type="Proteomes" id="UP000629468"/>
    </source>
</evidence>
<keyword evidence="1" id="KW-0472">Membrane</keyword>
<accession>A0A8H7C5B5</accession>
<sequence>MLLTVYAPPLPRHQSTCPWSGSNWVPELPRRHHVSRVQLSSRPHGSTLVTRESSLIHMTHPSPLLARVLLLDIVVSRMLLPPPQDSRCALSPDGSVTDPPPPFSPLLPFLPLLQAHCPSIFLNWSVRPLHSMNIVISPLAPALPCCICWLDHLRHPFSLPMVHALQPQLFPSLSYPFPCTHELLIGYIFFTSVPLLVLSVLASRAFTRRCGSLFNILSHLSSLSTVSVLFTAWSVRRGHDGLLILT</sequence>